<dbReference type="Proteomes" id="UP000024635">
    <property type="component" value="Unassembled WGS sequence"/>
</dbReference>
<evidence type="ECO:0000313" key="1">
    <source>
        <dbReference type="EMBL" id="EYC25443.1"/>
    </source>
</evidence>
<reference evidence="2" key="1">
    <citation type="journal article" date="2015" name="Nat. Genet.">
        <title>The genome and transcriptome of the zoonotic hookworm Ancylostoma ceylanicum identify infection-specific gene families.</title>
        <authorList>
            <person name="Schwarz E.M."/>
            <person name="Hu Y."/>
            <person name="Antoshechkin I."/>
            <person name="Miller M.M."/>
            <person name="Sternberg P.W."/>
            <person name="Aroian R.V."/>
        </authorList>
    </citation>
    <scope>NUCLEOTIDE SEQUENCE</scope>
    <source>
        <strain evidence="2">HY135</strain>
    </source>
</reference>
<dbReference type="EMBL" id="JARK01001348">
    <property type="protein sequence ID" value="EYC25443.1"/>
    <property type="molecule type" value="Genomic_DNA"/>
</dbReference>
<dbReference type="OrthoDB" id="3212410at2759"/>
<keyword evidence="2" id="KW-1185">Reference proteome</keyword>
<name>A0A016VFC5_9BILA</name>
<comment type="caution">
    <text evidence="1">The sequence shown here is derived from an EMBL/GenBank/DDBJ whole genome shotgun (WGS) entry which is preliminary data.</text>
</comment>
<dbReference type="AlphaFoldDB" id="A0A016VFC5"/>
<organism evidence="1 2">
    <name type="scientific">Ancylostoma ceylanicum</name>
    <dbReference type="NCBI Taxonomy" id="53326"/>
    <lineage>
        <taxon>Eukaryota</taxon>
        <taxon>Metazoa</taxon>
        <taxon>Ecdysozoa</taxon>
        <taxon>Nematoda</taxon>
        <taxon>Chromadorea</taxon>
        <taxon>Rhabditida</taxon>
        <taxon>Rhabditina</taxon>
        <taxon>Rhabditomorpha</taxon>
        <taxon>Strongyloidea</taxon>
        <taxon>Ancylostomatidae</taxon>
        <taxon>Ancylostomatinae</taxon>
        <taxon>Ancylostoma</taxon>
    </lineage>
</organism>
<proteinExistence type="predicted"/>
<protein>
    <recommendedName>
        <fullName evidence="3">Reverse transcriptase domain-containing protein</fullName>
    </recommendedName>
</protein>
<gene>
    <name evidence="1" type="primary">Acey_s0012.g1896</name>
    <name evidence="1" type="ORF">Y032_0012g1896</name>
</gene>
<sequence>MGNRIAPLLAIIFLDHVERMTLTPGILLRKINIDDVFVMGTTEVDVEILFEKLNSFDPNVWFTMERPDNEGYLPFLNTKV</sequence>
<accession>A0A016VFC5</accession>
<evidence type="ECO:0008006" key="3">
    <source>
        <dbReference type="Google" id="ProtNLM"/>
    </source>
</evidence>
<evidence type="ECO:0000313" key="2">
    <source>
        <dbReference type="Proteomes" id="UP000024635"/>
    </source>
</evidence>